<sequence>MGASAVEREARYPKESTAMNTALRITTFAAALAATFGTAYGVGQGMDPVVADSPPKHEGEHPGPTPEQGEGGGHAGHDTSPAGGLQISEGGYTLDLETPRVTAGERADLRFTVRDAAGRALTAYQREHDKELHLVVASRDLVTYRHLHPTRAADGTWSTSVDLPRAGGYRVFADFTPAKKNARNLTLGTDLAASGPYEARRLPPASTTARAGAYDVKLAGTLRPGRASELTLQVSRDGEPVTDLQPYLGAYGHLVALRSGDLAYLHVHPNGEPGDGATEPGPEISFTATAPSSGSYRLFLDFKHEGTVRTAAFTVHAGGAASGTDTPEGHEADEHGH</sequence>
<comment type="caution">
    <text evidence="2">The sequence shown here is derived from an EMBL/GenBank/DDBJ whole genome shotgun (WGS) entry which is preliminary data.</text>
</comment>
<reference evidence="3" key="1">
    <citation type="journal article" date="2019" name="Int. J. Syst. Evol. Microbiol.">
        <title>The Global Catalogue of Microorganisms (GCM) 10K type strain sequencing project: providing services to taxonomists for standard genome sequencing and annotation.</title>
        <authorList>
            <consortium name="The Broad Institute Genomics Platform"/>
            <consortium name="The Broad Institute Genome Sequencing Center for Infectious Disease"/>
            <person name="Wu L."/>
            <person name="Ma J."/>
        </authorList>
    </citation>
    <scope>NUCLEOTIDE SEQUENCE [LARGE SCALE GENOMIC DNA]</scope>
    <source>
        <strain evidence="3">JCM 3053</strain>
    </source>
</reference>
<proteinExistence type="predicted"/>
<organism evidence="2 3">
    <name type="scientific">Streptomyces indiaensis</name>
    <dbReference type="NCBI Taxonomy" id="284033"/>
    <lineage>
        <taxon>Bacteria</taxon>
        <taxon>Bacillati</taxon>
        <taxon>Actinomycetota</taxon>
        <taxon>Actinomycetes</taxon>
        <taxon>Kitasatosporales</taxon>
        <taxon>Streptomycetaceae</taxon>
        <taxon>Streptomyces</taxon>
    </lineage>
</organism>
<evidence type="ECO:0008006" key="4">
    <source>
        <dbReference type="Google" id="ProtNLM"/>
    </source>
</evidence>
<gene>
    <name evidence="2" type="ORF">GCM10010104_30230</name>
</gene>
<dbReference type="Proteomes" id="UP001501474">
    <property type="component" value="Unassembled WGS sequence"/>
</dbReference>
<name>A0ABN3DJQ9_9ACTN</name>
<feature type="region of interest" description="Disordered" evidence="1">
    <location>
        <begin position="318"/>
        <end position="337"/>
    </location>
</feature>
<accession>A0ABN3DJQ9</accession>
<feature type="compositionally biased region" description="Basic and acidic residues" evidence="1">
    <location>
        <begin position="327"/>
        <end position="337"/>
    </location>
</feature>
<keyword evidence="3" id="KW-1185">Reference proteome</keyword>
<evidence type="ECO:0000313" key="2">
    <source>
        <dbReference type="EMBL" id="GAA2233657.1"/>
    </source>
</evidence>
<evidence type="ECO:0000256" key="1">
    <source>
        <dbReference type="SAM" id="MobiDB-lite"/>
    </source>
</evidence>
<dbReference type="EMBL" id="BAAART010000060">
    <property type="protein sequence ID" value="GAA2233657.1"/>
    <property type="molecule type" value="Genomic_DNA"/>
</dbReference>
<protein>
    <recommendedName>
        <fullName evidence="4">Secreted protein</fullName>
    </recommendedName>
</protein>
<feature type="region of interest" description="Disordered" evidence="1">
    <location>
        <begin position="47"/>
        <end position="89"/>
    </location>
</feature>
<evidence type="ECO:0000313" key="3">
    <source>
        <dbReference type="Proteomes" id="UP001501474"/>
    </source>
</evidence>